<proteinExistence type="predicted"/>
<protein>
    <submittedName>
        <fullName evidence="1">Uncharacterized protein</fullName>
    </submittedName>
</protein>
<comment type="caution">
    <text evidence="1">The sequence shown here is derived from an EMBL/GenBank/DDBJ whole genome shotgun (WGS) entry which is preliminary data.</text>
</comment>
<reference evidence="1 2" key="1">
    <citation type="submission" date="2024-04" db="EMBL/GenBank/DDBJ databases">
        <title>genome sequences of Mucor flavus KT1a and Helicostylum pulchrum KT1b strains isolation_sourced from the surface of a dry-aged beef.</title>
        <authorList>
            <person name="Toyotome T."/>
            <person name="Hosono M."/>
            <person name="Torimaru M."/>
            <person name="Fukuda K."/>
            <person name="Mikami N."/>
        </authorList>
    </citation>
    <scope>NUCLEOTIDE SEQUENCE [LARGE SCALE GENOMIC DNA]</scope>
    <source>
        <strain evidence="1 2">KT1b</strain>
    </source>
</reference>
<dbReference type="Proteomes" id="UP001476247">
    <property type="component" value="Unassembled WGS sequence"/>
</dbReference>
<evidence type="ECO:0000313" key="1">
    <source>
        <dbReference type="EMBL" id="GAA5800974.1"/>
    </source>
</evidence>
<dbReference type="EMBL" id="BAABUJ010000017">
    <property type="protein sequence ID" value="GAA5800974.1"/>
    <property type="molecule type" value="Genomic_DNA"/>
</dbReference>
<evidence type="ECO:0000313" key="2">
    <source>
        <dbReference type="Proteomes" id="UP001476247"/>
    </source>
</evidence>
<name>A0ABP9Y1U6_9FUNG</name>
<keyword evidence="2" id="KW-1185">Reference proteome</keyword>
<gene>
    <name evidence="1" type="ORF">HPULCUR_006414</name>
</gene>
<sequence>MTLSVSYISQFTLSDCTFDELPQAPIREIDLSNTVFHNILYEVIYWYVTGESGTFRSTEKEYEKSLRNTSVLSLSIQCQDISSVTIRIPKVNTILNF</sequence>
<accession>A0ABP9Y1U6</accession>
<organism evidence="1 2">
    <name type="scientific">Helicostylum pulchrum</name>
    <dbReference type="NCBI Taxonomy" id="562976"/>
    <lineage>
        <taxon>Eukaryota</taxon>
        <taxon>Fungi</taxon>
        <taxon>Fungi incertae sedis</taxon>
        <taxon>Mucoromycota</taxon>
        <taxon>Mucoromycotina</taxon>
        <taxon>Mucoromycetes</taxon>
        <taxon>Mucorales</taxon>
        <taxon>Mucorineae</taxon>
        <taxon>Mucoraceae</taxon>
        <taxon>Helicostylum</taxon>
    </lineage>
</organism>